<organism evidence="18 19">
    <name type="scientific">Steinernema hermaphroditum</name>
    <dbReference type="NCBI Taxonomy" id="289476"/>
    <lineage>
        <taxon>Eukaryota</taxon>
        <taxon>Metazoa</taxon>
        <taxon>Ecdysozoa</taxon>
        <taxon>Nematoda</taxon>
        <taxon>Chromadorea</taxon>
        <taxon>Rhabditida</taxon>
        <taxon>Tylenchina</taxon>
        <taxon>Panagrolaimomorpha</taxon>
        <taxon>Strongyloidoidea</taxon>
        <taxon>Steinernematidae</taxon>
        <taxon>Steinernema</taxon>
    </lineage>
</organism>
<comment type="subunit">
    <text evidence="4">Heterotetramer of TRAP-alpha, TRAP-beta, TRAP-delta and TRAP-gamma.</text>
</comment>
<evidence type="ECO:0000256" key="5">
    <source>
        <dbReference type="ARBA" id="ARBA00014387"/>
    </source>
</evidence>
<evidence type="ECO:0000256" key="10">
    <source>
        <dbReference type="ARBA" id="ARBA00022843"/>
    </source>
</evidence>
<evidence type="ECO:0000256" key="6">
    <source>
        <dbReference type="ARBA" id="ARBA00022499"/>
    </source>
</evidence>
<evidence type="ECO:0000256" key="3">
    <source>
        <dbReference type="ARBA" id="ARBA00009294"/>
    </source>
</evidence>
<reference evidence="18" key="1">
    <citation type="submission" date="2023-06" db="EMBL/GenBank/DDBJ databases">
        <title>Genomic analysis of the entomopathogenic nematode Steinernema hermaphroditum.</title>
        <authorList>
            <person name="Schwarz E.M."/>
            <person name="Heppert J.K."/>
            <person name="Baniya A."/>
            <person name="Schwartz H.T."/>
            <person name="Tan C.-H."/>
            <person name="Antoshechkin I."/>
            <person name="Sternberg P.W."/>
            <person name="Goodrich-Blair H."/>
            <person name="Dillman A.R."/>
        </authorList>
    </citation>
    <scope>NUCLEOTIDE SEQUENCE</scope>
    <source>
        <strain evidence="18">PS9179</strain>
        <tissue evidence="18">Whole animal</tissue>
    </source>
</reference>
<evidence type="ECO:0000256" key="15">
    <source>
        <dbReference type="SAM" id="Phobius"/>
    </source>
</evidence>
<keyword evidence="11 15" id="KW-1133">Transmembrane helix</keyword>
<evidence type="ECO:0000256" key="16">
    <source>
        <dbReference type="SAM" id="SignalP"/>
    </source>
</evidence>
<evidence type="ECO:0000313" key="18">
    <source>
        <dbReference type="EMBL" id="KAK0398652.1"/>
    </source>
</evidence>
<evidence type="ECO:0000313" key="19">
    <source>
        <dbReference type="Proteomes" id="UP001175271"/>
    </source>
</evidence>
<comment type="caution">
    <text evidence="18">The sequence shown here is derived from an EMBL/GenBank/DDBJ whole genome shotgun (WGS) entry which is preliminary data.</text>
</comment>
<dbReference type="GO" id="GO:0005789">
    <property type="term" value="C:endoplasmic reticulum membrane"/>
    <property type="evidence" value="ECO:0007669"/>
    <property type="project" value="UniProtKB-SubCell"/>
</dbReference>
<sequence length="311" mass="34696">MSVIIARIGVMLGKVVVLSALLAVALGTKCEAPKVSASSFSTTDGFFHFSSTFIVEFTLQCANNVKDMPVFAVVNDKIYQAAVSEETSKYQITWLLPHSESYSRTFDVQIFDEDSINAYKKAQREGQDTSVVKSLYTHQFAHPGVSKQWPVSPESLSVLAFAAIFSYVFFGIKSNSPNSCKNEKAKNNSFPEQPKHDIKSSRLVQQFTSTFSTIKYYFKKHWYIAVPIHCVSCSLWFAGLYLAVRSGVDVVSTLEFLHIPESWIEKIKNTPASAGHFVVAAILYKIATPGRYATTLAGIQLAFWILGRRLR</sequence>
<keyword evidence="19" id="KW-1185">Reference proteome</keyword>
<comment type="function">
    <text evidence="1">TRAP proteins are part of a complex whose function is to bind calcium to the ER membrane and thereby regulate the retention of ER resident proteins.</text>
</comment>
<dbReference type="Pfam" id="PF06916">
    <property type="entry name" value="FAM210A-B_dom"/>
    <property type="match status" value="1"/>
</dbReference>
<dbReference type="PANTHER" id="PTHR12731">
    <property type="entry name" value="TRANSLOCON-ASSOCIATED PROTEIN, DELTA SUBUNIT"/>
    <property type="match status" value="1"/>
</dbReference>
<keyword evidence="8 16" id="KW-0732">Signal</keyword>
<feature type="transmembrane region" description="Helical" evidence="15">
    <location>
        <begin position="222"/>
        <end position="244"/>
    </location>
</feature>
<feature type="chain" id="PRO_5041335781" description="Translocon-associated protein subunit delta" evidence="16">
    <location>
        <begin position="28"/>
        <end position="311"/>
    </location>
</feature>
<dbReference type="EMBL" id="JAUCMV010000005">
    <property type="protein sequence ID" value="KAK0398652.1"/>
    <property type="molecule type" value="Genomic_DNA"/>
</dbReference>
<evidence type="ECO:0000256" key="8">
    <source>
        <dbReference type="ARBA" id="ARBA00022729"/>
    </source>
</evidence>
<feature type="transmembrane region" description="Helical" evidence="15">
    <location>
        <begin position="290"/>
        <end position="307"/>
    </location>
</feature>
<dbReference type="InterPro" id="IPR009688">
    <property type="entry name" value="FAM210A/B-like_dom"/>
</dbReference>
<evidence type="ECO:0000256" key="1">
    <source>
        <dbReference type="ARBA" id="ARBA00002838"/>
    </source>
</evidence>
<keyword evidence="6" id="KW-1017">Isopeptide bond</keyword>
<evidence type="ECO:0000256" key="2">
    <source>
        <dbReference type="ARBA" id="ARBA00004115"/>
    </source>
</evidence>
<comment type="subcellular location">
    <subcellularLocation>
        <location evidence="2">Endoplasmic reticulum membrane</location>
        <topology evidence="2">Single-pass type I membrane protein</topology>
    </subcellularLocation>
</comment>
<dbReference type="Proteomes" id="UP001175271">
    <property type="component" value="Unassembled WGS sequence"/>
</dbReference>
<proteinExistence type="inferred from homology"/>
<dbReference type="InterPro" id="IPR008855">
    <property type="entry name" value="TRAP-delta"/>
</dbReference>
<dbReference type="Pfam" id="PF05404">
    <property type="entry name" value="TRAP-delta"/>
    <property type="match status" value="1"/>
</dbReference>
<dbReference type="PANTHER" id="PTHR12731:SF1">
    <property type="entry name" value="TRANSLOCON-ASSOCIATED PROTEIN SUBUNIT DELTA"/>
    <property type="match status" value="1"/>
</dbReference>
<evidence type="ECO:0000256" key="13">
    <source>
        <dbReference type="ARBA" id="ARBA00023157"/>
    </source>
</evidence>
<keyword evidence="13" id="KW-1015">Disulfide bond</keyword>
<evidence type="ECO:0000256" key="12">
    <source>
        <dbReference type="ARBA" id="ARBA00023136"/>
    </source>
</evidence>
<evidence type="ECO:0000259" key="17">
    <source>
        <dbReference type="Pfam" id="PF06916"/>
    </source>
</evidence>
<evidence type="ECO:0000256" key="4">
    <source>
        <dbReference type="ARBA" id="ARBA00011819"/>
    </source>
</evidence>
<evidence type="ECO:0000256" key="11">
    <source>
        <dbReference type="ARBA" id="ARBA00022989"/>
    </source>
</evidence>
<evidence type="ECO:0000256" key="7">
    <source>
        <dbReference type="ARBA" id="ARBA00022692"/>
    </source>
</evidence>
<evidence type="ECO:0000256" key="14">
    <source>
        <dbReference type="ARBA" id="ARBA00031791"/>
    </source>
</evidence>
<accession>A0AA39H6C0</accession>
<keyword evidence="7 15" id="KW-0812">Transmembrane</keyword>
<feature type="signal peptide" evidence="16">
    <location>
        <begin position="1"/>
        <end position="27"/>
    </location>
</feature>
<gene>
    <name evidence="18" type="ORF">QR680_002691</name>
</gene>
<keyword evidence="10" id="KW-0832">Ubl conjugation</keyword>
<comment type="similarity">
    <text evidence="3">Belongs to the TRAP-delta family.</text>
</comment>
<name>A0AA39H6C0_9BILA</name>
<feature type="domain" description="DUF1279" evidence="17">
    <location>
        <begin position="213"/>
        <end position="300"/>
    </location>
</feature>
<keyword evidence="12 15" id="KW-0472">Membrane</keyword>
<dbReference type="AlphaFoldDB" id="A0AA39H6C0"/>
<protein>
    <recommendedName>
        <fullName evidence="5">Translocon-associated protein subunit delta</fullName>
    </recommendedName>
    <alternativeName>
        <fullName evidence="14">Signal sequence receptor subunit delta</fullName>
    </alternativeName>
</protein>
<keyword evidence="9" id="KW-0256">Endoplasmic reticulum</keyword>
<evidence type="ECO:0000256" key="9">
    <source>
        <dbReference type="ARBA" id="ARBA00022824"/>
    </source>
</evidence>